<proteinExistence type="predicted"/>
<keyword evidence="2" id="KW-1185">Reference proteome</keyword>
<protein>
    <submittedName>
        <fullName evidence="1">YpiF family protein</fullName>
    </submittedName>
</protein>
<dbReference type="GeneID" id="87623773"/>
<dbReference type="EMBL" id="CP133461">
    <property type="protein sequence ID" value="WMV75069.1"/>
    <property type="molecule type" value="Genomic_DNA"/>
</dbReference>
<accession>A0ABY9Q819</accession>
<evidence type="ECO:0000313" key="2">
    <source>
        <dbReference type="Proteomes" id="UP001297580"/>
    </source>
</evidence>
<name>A0ABY9Q819_GEOTD</name>
<dbReference type="Pfam" id="PF10673">
    <property type="entry name" value="DUF2487"/>
    <property type="match status" value="1"/>
</dbReference>
<dbReference type="RefSeq" id="WP_008879601.1">
    <property type="nucleotide sequence ID" value="NZ_CP017690.1"/>
</dbReference>
<reference evidence="1 2" key="1">
    <citation type="submission" date="2023-08" db="EMBL/GenBank/DDBJ databases">
        <title>Complete genome sequence of Geobacillus thermodenitrificans K1041, a genetically tractable strain representative of the genus Geobacillus.</title>
        <authorList>
            <person name="Kani S."/>
            <person name="Suzuki H."/>
        </authorList>
    </citation>
    <scope>NUCLEOTIDE SEQUENCE [LARGE SCALE GENOMIC DNA]</scope>
    <source>
        <strain evidence="1 2">K1041</strain>
    </source>
</reference>
<dbReference type="Proteomes" id="UP001297580">
    <property type="component" value="Chromosome"/>
</dbReference>
<evidence type="ECO:0000313" key="1">
    <source>
        <dbReference type="EMBL" id="WMV75069.1"/>
    </source>
</evidence>
<sequence>MKWTSGDVATYEKERDYIDTALVPLLPVAVGQGARRLASGGELVGLVATEVERQLRGRVFLLPPFVYFVDEQRDELLERLANWTNRLRQEGMEHVFYVTCDRTWQEGTEASRFWLVPTVPLESMDESYKHELVREQAAELLRFFVNRWTKR</sequence>
<gene>
    <name evidence="1" type="ORF">HSX42_12365</name>
</gene>
<dbReference type="InterPro" id="IPR019615">
    <property type="entry name" value="DUF2487"/>
</dbReference>
<organism evidence="1 2">
    <name type="scientific">Geobacillus thermodenitrificans</name>
    <dbReference type="NCBI Taxonomy" id="33940"/>
    <lineage>
        <taxon>Bacteria</taxon>
        <taxon>Bacillati</taxon>
        <taxon>Bacillota</taxon>
        <taxon>Bacilli</taxon>
        <taxon>Bacillales</taxon>
        <taxon>Anoxybacillaceae</taxon>
        <taxon>Geobacillus</taxon>
    </lineage>
</organism>